<evidence type="ECO:0000259" key="2">
    <source>
        <dbReference type="Pfam" id="PF03795"/>
    </source>
</evidence>
<dbReference type="InterPro" id="IPR011008">
    <property type="entry name" value="Dimeric_a/b-barrel"/>
</dbReference>
<name>A0A2P8H0U1_9MICO</name>
<accession>A0A2P8H0U1</accession>
<feature type="domain" description="YCII-related" evidence="2">
    <location>
        <begin position="18"/>
        <end position="94"/>
    </location>
</feature>
<evidence type="ECO:0000313" key="4">
    <source>
        <dbReference type="EMBL" id="RUQ85804.1"/>
    </source>
</evidence>
<dbReference type="InterPro" id="IPR005545">
    <property type="entry name" value="YCII"/>
</dbReference>
<evidence type="ECO:0000313" key="6">
    <source>
        <dbReference type="Proteomes" id="UP000268291"/>
    </source>
</evidence>
<dbReference type="Pfam" id="PF03795">
    <property type="entry name" value="YCII"/>
    <property type="match status" value="1"/>
</dbReference>
<dbReference type="Proteomes" id="UP000268291">
    <property type="component" value="Unassembled WGS sequence"/>
</dbReference>
<dbReference type="EMBL" id="PYAU01000001">
    <property type="protein sequence ID" value="PSL39820.1"/>
    <property type="molecule type" value="Genomic_DNA"/>
</dbReference>
<dbReference type="Proteomes" id="UP000241203">
    <property type="component" value="Unassembled WGS sequence"/>
</dbReference>
<organism evidence="3 5">
    <name type="scientific">Labedella gwakjiensis</name>
    <dbReference type="NCBI Taxonomy" id="390269"/>
    <lineage>
        <taxon>Bacteria</taxon>
        <taxon>Bacillati</taxon>
        <taxon>Actinomycetota</taxon>
        <taxon>Actinomycetes</taxon>
        <taxon>Micrococcales</taxon>
        <taxon>Microbacteriaceae</taxon>
        <taxon>Labedella</taxon>
    </lineage>
</organism>
<protein>
    <submittedName>
        <fullName evidence="4">Transcription initiation protein</fullName>
    </submittedName>
</protein>
<dbReference type="AlphaFoldDB" id="A0A2P8H0U1"/>
<comment type="similarity">
    <text evidence="1">Belongs to the YciI family.</text>
</comment>
<proteinExistence type="inferred from homology"/>
<dbReference type="Gene3D" id="3.30.70.1060">
    <property type="entry name" value="Dimeric alpha+beta barrel"/>
    <property type="match status" value="1"/>
</dbReference>
<sequence length="113" mass="12051">MTNYLISFPSEAMMLSEAELSEVVETSHAVVRDMRDAGVLVFAGGIDESTPPVRVAADAAVTPGTYPQTVGFNGGFTVIDVPNREEAVEWAARVAAACRCDQELRAFGEDALD</sequence>
<keyword evidence="6" id="KW-1185">Reference proteome</keyword>
<dbReference type="RefSeq" id="WP_106564642.1">
    <property type="nucleotide sequence ID" value="NZ_PYAU01000001.1"/>
</dbReference>
<reference evidence="4 6" key="2">
    <citation type="submission" date="2018-12" db="EMBL/GenBank/DDBJ databases">
        <authorList>
            <person name="hu s."/>
            <person name="Xu Y."/>
            <person name="Xu B."/>
            <person name="Li F."/>
        </authorList>
    </citation>
    <scope>NUCLEOTIDE SEQUENCE [LARGE SCALE GENOMIC DNA]</scope>
    <source>
        <strain evidence="4 6">KSW2-17</strain>
    </source>
</reference>
<dbReference type="OrthoDB" id="3212458at2"/>
<evidence type="ECO:0000313" key="5">
    <source>
        <dbReference type="Proteomes" id="UP000241203"/>
    </source>
</evidence>
<dbReference type="EMBL" id="RZGY01000001">
    <property type="protein sequence ID" value="RUQ85804.1"/>
    <property type="molecule type" value="Genomic_DNA"/>
</dbReference>
<comment type="caution">
    <text evidence="3">The sequence shown here is derived from an EMBL/GenBank/DDBJ whole genome shotgun (WGS) entry which is preliminary data.</text>
</comment>
<dbReference type="SUPFAM" id="SSF54909">
    <property type="entry name" value="Dimeric alpha+beta barrel"/>
    <property type="match status" value="1"/>
</dbReference>
<gene>
    <name evidence="3" type="ORF">CLV49_3470</name>
    <name evidence="4" type="ORF">ELQ93_01905</name>
</gene>
<reference evidence="3 5" key="1">
    <citation type="submission" date="2018-03" db="EMBL/GenBank/DDBJ databases">
        <title>Genomic Encyclopedia of Archaeal and Bacterial Type Strains, Phase II (KMG-II): from individual species to whole genera.</title>
        <authorList>
            <person name="Goeker M."/>
        </authorList>
    </citation>
    <scope>NUCLEOTIDE SEQUENCE [LARGE SCALE GENOMIC DNA]</scope>
    <source>
        <strain evidence="3 5">DSM 21548</strain>
    </source>
</reference>
<evidence type="ECO:0000313" key="3">
    <source>
        <dbReference type="EMBL" id="PSL39820.1"/>
    </source>
</evidence>
<evidence type="ECO:0000256" key="1">
    <source>
        <dbReference type="ARBA" id="ARBA00007689"/>
    </source>
</evidence>